<evidence type="ECO:0000259" key="1">
    <source>
        <dbReference type="Pfam" id="PF05685"/>
    </source>
</evidence>
<dbReference type="PANTHER" id="PTHR34107">
    <property type="entry name" value="SLL0198 PROTEIN-RELATED"/>
    <property type="match status" value="1"/>
</dbReference>
<dbReference type="Gene3D" id="3.90.1570.10">
    <property type="entry name" value="tt1808, chain A"/>
    <property type="match status" value="1"/>
</dbReference>
<dbReference type="Pfam" id="PF05685">
    <property type="entry name" value="Uma2"/>
    <property type="match status" value="1"/>
</dbReference>
<dbReference type="CDD" id="cd06260">
    <property type="entry name" value="DUF820-like"/>
    <property type="match status" value="1"/>
</dbReference>
<dbReference type="OrthoDB" id="9799703at2"/>
<dbReference type="InterPro" id="IPR011335">
    <property type="entry name" value="Restrct_endonuc-II-like"/>
</dbReference>
<dbReference type="Proteomes" id="UP000007962">
    <property type="component" value="Chromosome"/>
</dbReference>
<name>C5C063_BEUC1</name>
<feature type="domain" description="Putative restriction endonuclease" evidence="1">
    <location>
        <begin position="24"/>
        <end position="182"/>
    </location>
</feature>
<evidence type="ECO:0000313" key="3">
    <source>
        <dbReference type="Proteomes" id="UP000007962"/>
    </source>
</evidence>
<evidence type="ECO:0000313" key="2">
    <source>
        <dbReference type="EMBL" id="ACQ79249.1"/>
    </source>
</evidence>
<dbReference type="HOGENOM" id="CLU_076312_4_0_11"/>
<dbReference type="eggNOG" id="COG4636">
    <property type="taxonomic scope" value="Bacteria"/>
</dbReference>
<dbReference type="SUPFAM" id="SSF52980">
    <property type="entry name" value="Restriction endonuclease-like"/>
    <property type="match status" value="1"/>
</dbReference>
<dbReference type="PANTHER" id="PTHR34107:SF4">
    <property type="entry name" value="SLL1222 PROTEIN"/>
    <property type="match status" value="1"/>
</dbReference>
<reference evidence="2 3" key="1">
    <citation type="journal article" date="2009" name="Stand. Genomic Sci.">
        <title>Complete genome sequence of Beutenbergia cavernae type strain (HKI 0122).</title>
        <authorList>
            <person name="Land M."/>
            <person name="Pukall R."/>
            <person name="Abt B."/>
            <person name="Goker M."/>
            <person name="Rohde M."/>
            <person name="Glavina Del Rio T."/>
            <person name="Tice H."/>
            <person name="Copeland A."/>
            <person name="Cheng J.F."/>
            <person name="Lucas S."/>
            <person name="Chen F."/>
            <person name="Nolan M."/>
            <person name="Bruce D."/>
            <person name="Goodwin L."/>
            <person name="Pitluck S."/>
            <person name="Ivanova N."/>
            <person name="Mavromatis K."/>
            <person name="Ovchinnikova G."/>
            <person name="Pati A."/>
            <person name="Chen A."/>
            <person name="Palaniappan K."/>
            <person name="Hauser L."/>
            <person name="Chang Y.J."/>
            <person name="Jefferies C.C."/>
            <person name="Saunders E."/>
            <person name="Brettin T."/>
            <person name="Detter J.C."/>
            <person name="Han C."/>
            <person name="Chain P."/>
            <person name="Bristow J."/>
            <person name="Eisen J.A."/>
            <person name="Markowitz V."/>
            <person name="Hugenholtz P."/>
            <person name="Kyrpides N.C."/>
            <person name="Klenk H.P."/>
            <person name="Lapidus A."/>
        </authorList>
    </citation>
    <scope>NUCLEOTIDE SEQUENCE [LARGE SCALE GENOMIC DNA]</scope>
    <source>
        <strain evidence="3">ATCC BAA-8 / DSM 12333 / NBRC 16432</strain>
    </source>
</reference>
<dbReference type="KEGG" id="bcv:Bcav_0988"/>
<gene>
    <name evidence="2" type="ordered locus">Bcav_0988</name>
</gene>
<dbReference type="EMBL" id="CP001618">
    <property type="protein sequence ID" value="ACQ79249.1"/>
    <property type="molecule type" value="Genomic_DNA"/>
</dbReference>
<protein>
    <recommendedName>
        <fullName evidence="1">Putative restriction endonuclease domain-containing protein</fullName>
    </recommendedName>
</protein>
<dbReference type="InterPro" id="IPR012296">
    <property type="entry name" value="Nuclease_put_TT1808"/>
</dbReference>
<proteinExistence type="predicted"/>
<dbReference type="AlphaFoldDB" id="C5C063"/>
<keyword evidence="3" id="KW-1185">Reference proteome</keyword>
<organism evidence="2 3">
    <name type="scientific">Beutenbergia cavernae (strain ATCC BAA-8 / DSM 12333 / CCUG 43141 / JCM 11478 / NBRC 16432 / NCIMB 13614 / HKI 0122)</name>
    <dbReference type="NCBI Taxonomy" id="471853"/>
    <lineage>
        <taxon>Bacteria</taxon>
        <taxon>Bacillati</taxon>
        <taxon>Actinomycetota</taxon>
        <taxon>Actinomycetes</taxon>
        <taxon>Micrococcales</taxon>
        <taxon>Beutenbergiaceae</taxon>
        <taxon>Beutenbergia</taxon>
    </lineage>
</organism>
<dbReference type="RefSeq" id="WP_012726029.1">
    <property type="nucleotide sequence ID" value="NC_012669.1"/>
</dbReference>
<sequence>MSAVSTAKSPDVLGLPRGRPLTAADLERMPDDGHRYELIDGTLIVTPAPRIRHQDVVGGVHLALRAAVPSHLKVLLAPTDVVLADDTVLQPDLLVAPRDAFTERNLPTAPLLAVEILSPSTRSIDLILKRDRLARAGCRHYWVVDPDVPEVQAWTLDGDAYRETGHATGDDTLALEEPFAVTLTPSALLDD</sequence>
<accession>C5C063</accession>
<dbReference type="InterPro" id="IPR008538">
    <property type="entry name" value="Uma2"/>
</dbReference>